<evidence type="ECO:0000256" key="2">
    <source>
        <dbReference type="ARBA" id="ARBA00022448"/>
    </source>
</evidence>
<keyword evidence="2" id="KW-0813">Transport</keyword>
<keyword evidence="4 9" id="KW-0812">Transmembrane</keyword>
<evidence type="ECO:0000256" key="6">
    <source>
        <dbReference type="ARBA" id="ARBA00022989"/>
    </source>
</evidence>
<dbReference type="PRINTS" id="PR01853">
    <property type="entry name" value="YAJCTRNLCASE"/>
</dbReference>
<evidence type="ECO:0000313" key="10">
    <source>
        <dbReference type="EMBL" id="CAB4631613.1"/>
    </source>
</evidence>
<name>A0A6J6J545_9ZZZZ</name>
<gene>
    <name evidence="10" type="ORF">UFOPK1908_01500</name>
</gene>
<feature type="transmembrane region" description="Helical" evidence="9">
    <location>
        <begin position="6"/>
        <end position="22"/>
    </location>
</feature>
<dbReference type="GO" id="GO:0015031">
    <property type="term" value="P:protein transport"/>
    <property type="evidence" value="ECO:0007669"/>
    <property type="project" value="UniProtKB-KW"/>
</dbReference>
<protein>
    <submittedName>
        <fullName evidence="10">Unannotated protein</fullName>
    </submittedName>
</protein>
<dbReference type="EMBL" id="CAEZVB010000114">
    <property type="protein sequence ID" value="CAB4631613.1"/>
    <property type="molecule type" value="Genomic_DNA"/>
</dbReference>
<evidence type="ECO:0000256" key="3">
    <source>
        <dbReference type="ARBA" id="ARBA00022475"/>
    </source>
</evidence>
<keyword evidence="5" id="KW-0653">Protein transport</keyword>
<dbReference type="SMART" id="SM01323">
    <property type="entry name" value="YajC"/>
    <property type="match status" value="1"/>
</dbReference>
<evidence type="ECO:0000256" key="4">
    <source>
        <dbReference type="ARBA" id="ARBA00022692"/>
    </source>
</evidence>
<evidence type="ECO:0000256" key="8">
    <source>
        <dbReference type="ARBA" id="ARBA00023136"/>
    </source>
</evidence>
<proteinExistence type="predicted"/>
<dbReference type="InterPro" id="IPR003849">
    <property type="entry name" value="Preprotein_translocase_YajC"/>
</dbReference>
<dbReference type="GO" id="GO:0005886">
    <property type="term" value="C:plasma membrane"/>
    <property type="evidence" value="ECO:0007669"/>
    <property type="project" value="UniProtKB-SubCell"/>
</dbReference>
<reference evidence="10" key="1">
    <citation type="submission" date="2020-05" db="EMBL/GenBank/DDBJ databases">
        <authorList>
            <person name="Chiriac C."/>
            <person name="Salcher M."/>
            <person name="Ghai R."/>
            <person name="Kavagutti S V."/>
        </authorList>
    </citation>
    <scope>NUCLEOTIDE SEQUENCE</scope>
</reference>
<dbReference type="Pfam" id="PF02699">
    <property type="entry name" value="YajC"/>
    <property type="match status" value="1"/>
</dbReference>
<dbReference type="AlphaFoldDB" id="A0A6J6J545"/>
<comment type="subcellular location">
    <subcellularLocation>
        <location evidence="1">Cell membrane</location>
        <topology evidence="1">Single-pass membrane protein</topology>
    </subcellularLocation>
</comment>
<evidence type="ECO:0000256" key="9">
    <source>
        <dbReference type="SAM" id="Phobius"/>
    </source>
</evidence>
<keyword evidence="8 9" id="KW-0472">Membrane</keyword>
<evidence type="ECO:0000256" key="7">
    <source>
        <dbReference type="ARBA" id="ARBA00023010"/>
    </source>
</evidence>
<accession>A0A6J6J545</accession>
<sequence>MDNPTGLFLPVILVVAFYFLFIKPNKARRKQFTEMQSSVVPGVRVMTTSGIYGVVTAVNEASVSVEIAPGVVIELVTAAIGRVIVPQSAEGAQPITDAQEGEL</sequence>
<keyword evidence="6 9" id="KW-1133">Transmembrane helix</keyword>
<dbReference type="PANTHER" id="PTHR33909">
    <property type="entry name" value="SEC TRANSLOCON ACCESSORY COMPLEX SUBUNIT YAJC"/>
    <property type="match status" value="1"/>
</dbReference>
<evidence type="ECO:0000256" key="5">
    <source>
        <dbReference type="ARBA" id="ARBA00022927"/>
    </source>
</evidence>
<dbReference type="NCBIfam" id="TIGR00739">
    <property type="entry name" value="yajC"/>
    <property type="match status" value="1"/>
</dbReference>
<organism evidence="10">
    <name type="scientific">freshwater metagenome</name>
    <dbReference type="NCBI Taxonomy" id="449393"/>
    <lineage>
        <taxon>unclassified sequences</taxon>
        <taxon>metagenomes</taxon>
        <taxon>ecological metagenomes</taxon>
    </lineage>
</organism>
<keyword evidence="7" id="KW-0811">Translocation</keyword>
<evidence type="ECO:0000256" key="1">
    <source>
        <dbReference type="ARBA" id="ARBA00004162"/>
    </source>
</evidence>
<keyword evidence="3" id="KW-1003">Cell membrane</keyword>
<dbReference type="PANTHER" id="PTHR33909:SF1">
    <property type="entry name" value="SEC TRANSLOCON ACCESSORY COMPLEX SUBUNIT YAJC"/>
    <property type="match status" value="1"/>
</dbReference>